<comment type="caution">
    <text evidence="3">The sequence shown here is derived from an EMBL/GenBank/DDBJ whole genome shotgun (WGS) entry which is preliminary data.</text>
</comment>
<dbReference type="Gene3D" id="3.40.50.300">
    <property type="entry name" value="P-loop containing nucleotide triphosphate hydrolases"/>
    <property type="match status" value="1"/>
</dbReference>
<evidence type="ECO:0000313" key="3">
    <source>
        <dbReference type="EMBL" id="OEH86576.1"/>
    </source>
</evidence>
<dbReference type="AlphaFoldDB" id="A0A1E5L8X5"/>
<feature type="domain" description="DUF3696" evidence="1">
    <location>
        <begin position="564"/>
        <end position="606"/>
    </location>
</feature>
<dbReference type="Pfam" id="PF13175">
    <property type="entry name" value="AAA_15"/>
    <property type="match status" value="1"/>
</dbReference>
<proteinExistence type="predicted"/>
<gene>
    <name evidence="3" type="ORF">BHU72_09960</name>
</gene>
<dbReference type="Pfam" id="PF12476">
    <property type="entry name" value="DUF3696"/>
    <property type="match status" value="1"/>
</dbReference>
<dbReference type="InterPro" id="IPR027417">
    <property type="entry name" value="P-loop_NTPase"/>
</dbReference>
<evidence type="ECO:0000313" key="4">
    <source>
        <dbReference type="Proteomes" id="UP000095255"/>
    </source>
</evidence>
<dbReference type="InterPro" id="IPR022532">
    <property type="entry name" value="DUF3696"/>
</dbReference>
<evidence type="ECO:0008006" key="5">
    <source>
        <dbReference type="Google" id="ProtNLM"/>
    </source>
</evidence>
<keyword evidence="4" id="KW-1185">Reference proteome</keyword>
<dbReference type="OrthoDB" id="308933at2"/>
<dbReference type="InterPro" id="IPR041685">
    <property type="entry name" value="AAA_GajA/Old/RecF-like"/>
</dbReference>
<dbReference type="SUPFAM" id="SSF52540">
    <property type="entry name" value="P-loop containing nucleoside triphosphate hydrolases"/>
    <property type="match status" value="1"/>
</dbReference>
<protein>
    <recommendedName>
        <fullName evidence="5">AAA domain-containing protein</fullName>
    </recommendedName>
</protein>
<evidence type="ECO:0000259" key="2">
    <source>
        <dbReference type="Pfam" id="PF13175"/>
    </source>
</evidence>
<dbReference type="InterPro" id="IPR051396">
    <property type="entry name" value="Bact_Antivir_Def_Nuclease"/>
</dbReference>
<dbReference type="STRING" id="1390249.BHU72_09960"/>
<name>A0A1E5L8X5_9FIRM</name>
<organism evidence="3 4">
    <name type="scientific">Desulfuribacillus stibiiarsenatis</name>
    <dbReference type="NCBI Taxonomy" id="1390249"/>
    <lineage>
        <taxon>Bacteria</taxon>
        <taxon>Bacillati</taxon>
        <taxon>Bacillota</taxon>
        <taxon>Desulfuribacillia</taxon>
        <taxon>Desulfuribacillales</taxon>
        <taxon>Desulfuribacillaceae</taxon>
        <taxon>Desulfuribacillus</taxon>
    </lineage>
</organism>
<evidence type="ECO:0000259" key="1">
    <source>
        <dbReference type="Pfam" id="PF12476"/>
    </source>
</evidence>
<dbReference type="RefSeq" id="WP_069700943.1">
    <property type="nucleotide sequence ID" value="NZ_MJAT01000002.1"/>
</dbReference>
<dbReference type="PANTHER" id="PTHR43581:SF2">
    <property type="entry name" value="EXCINUCLEASE ATPASE SUBUNIT"/>
    <property type="match status" value="1"/>
</dbReference>
<feature type="domain" description="Endonuclease GajA/Old nuclease/RecF-like AAA" evidence="2">
    <location>
        <begin position="470"/>
        <end position="547"/>
    </location>
</feature>
<dbReference type="PANTHER" id="PTHR43581">
    <property type="entry name" value="ATP/GTP PHOSPHATASE"/>
    <property type="match status" value="1"/>
</dbReference>
<sequence>MIKNWTLRNFKSIYKETTLEFAPLTIFAGANSSGKSTIIQSILLTTQTLQNPVNSKAVILNGHIIRLGAFDDVISNNAVEDEILIGFNLSPLNKESKMIPSHRNYYIEFSHNSEDIKEIDCRYIFSAKGAYDEKDIHQLQPRLESSQLRVRSVFADHDSEIHLKRSEKGIENRLKNYKIRDSLNAHFNDYEVVKVNNLGKNLYGRRFLSNSKLVGASLMHFLPGRITYIYDVIEEKVERIIQYLISDYEYLDSENIKTFNEILSSNDSLKEVFLKELNIFDKIIDSDTIKNRFNKSKNKLENNFNIENFKKCLRSLPQKYERRLLEQHLAKISTDLKKIMLGNRSEYSLTSVPLPDISNAAVDYIKMYFGRKVKYLGPLRDDPKPVYPFSGGTDSMDIGFRGENTAAVLEIHRNMLIKYIPSSCFNNIIETYEEQVPLSEAVLDWLKYMGVASGVKTADKGKLGHELKVSAPGAETLHDLTHVGVGVSQVLPILVQSLLADTGSTLVFEQPELHLHPRVQNRLADFFVSMIKLKKQCIIETHSEYFINRLRFHSAISEKDNLSKEIIIYFVEKEGGQSLYRPVKINKYGVIEKWPKGFFDENEDNAAAILRAGMIKRKRESQYD</sequence>
<dbReference type="EMBL" id="MJAT01000002">
    <property type="protein sequence ID" value="OEH86576.1"/>
    <property type="molecule type" value="Genomic_DNA"/>
</dbReference>
<dbReference type="Proteomes" id="UP000095255">
    <property type="component" value="Unassembled WGS sequence"/>
</dbReference>
<accession>A0A1E5L8X5</accession>
<reference evidence="3 4" key="1">
    <citation type="submission" date="2016-09" db="EMBL/GenBank/DDBJ databases">
        <title>Desulfuribacillus arsenicus sp. nov., an obligately anaerobic, dissimilatory arsenic- and antimonate-reducing bacterium isolated from anoxic sediments.</title>
        <authorList>
            <person name="Abin C.A."/>
            <person name="Hollibaugh J.T."/>
        </authorList>
    </citation>
    <scope>NUCLEOTIDE SEQUENCE [LARGE SCALE GENOMIC DNA]</scope>
    <source>
        <strain evidence="3 4">MLFW-2</strain>
    </source>
</reference>